<sequence>MMATEVTGFIESLLRSIGMLFGSAEADSATDGLFVVAIGAALVLIVGSWFFRPGTVDSSDYGVNHFDHGGCFGGDGSDCGGDGGCGD</sequence>
<gene>
    <name evidence="2" type="ORF">DF3PB_1230010</name>
    <name evidence="3" type="ORF">DF3PB_500002</name>
</gene>
<evidence type="ECO:0000313" key="3">
    <source>
        <dbReference type="EMBL" id="SUS07788.1"/>
    </source>
</evidence>
<dbReference type="EMBL" id="UIDG01000446">
    <property type="protein sequence ID" value="SUS07788.1"/>
    <property type="molecule type" value="Genomic_DNA"/>
</dbReference>
<dbReference type="EMBL" id="UIDG01000028">
    <property type="protein sequence ID" value="SUS04227.1"/>
    <property type="molecule type" value="Genomic_DNA"/>
</dbReference>
<evidence type="ECO:0000256" key="1">
    <source>
        <dbReference type="SAM" id="Phobius"/>
    </source>
</evidence>
<proteinExistence type="predicted"/>
<organism evidence="3">
    <name type="scientific">metagenome</name>
    <dbReference type="NCBI Taxonomy" id="256318"/>
    <lineage>
        <taxon>unclassified sequences</taxon>
        <taxon>metagenomes</taxon>
    </lineage>
</organism>
<accession>A0A380THY4</accession>
<reference evidence="3" key="1">
    <citation type="submission" date="2018-07" db="EMBL/GenBank/DDBJ databases">
        <authorList>
            <person name="Quirk P.G."/>
            <person name="Krulwich T.A."/>
        </authorList>
    </citation>
    <scope>NUCLEOTIDE SEQUENCE</scope>
</reference>
<dbReference type="AlphaFoldDB" id="A0A380THY4"/>
<evidence type="ECO:0000313" key="2">
    <source>
        <dbReference type="EMBL" id="SUS04227.1"/>
    </source>
</evidence>
<name>A0A380THY4_9ZZZZ</name>
<keyword evidence="1" id="KW-1133">Transmembrane helix</keyword>
<keyword evidence="1" id="KW-0812">Transmembrane</keyword>
<feature type="transmembrane region" description="Helical" evidence="1">
    <location>
        <begin position="32"/>
        <end position="51"/>
    </location>
</feature>
<protein>
    <submittedName>
        <fullName evidence="3">Uncharacterized protein</fullName>
    </submittedName>
</protein>
<keyword evidence="1" id="KW-0472">Membrane</keyword>